<proteinExistence type="predicted"/>
<dbReference type="InterPro" id="IPR046700">
    <property type="entry name" value="DUF6570"/>
</dbReference>
<evidence type="ECO:0000313" key="3">
    <source>
        <dbReference type="EMBL" id="OWZ05539.1"/>
    </source>
</evidence>
<reference evidence="4" key="1">
    <citation type="submission" date="2017-03" db="EMBL/GenBank/DDBJ databases">
        <title>Phytopthora megakarya and P. palmivora, two closely related causual agents of cacao black pod achieved similar genome size and gene model numbers by different mechanisms.</title>
        <authorList>
            <person name="Ali S."/>
            <person name="Shao J."/>
            <person name="Larry D.J."/>
            <person name="Kronmiller B."/>
            <person name="Shen D."/>
            <person name="Strem M.D."/>
            <person name="Melnick R.L."/>
            <person name="Guiltinan M.J."/>
            <person name="Tyler B.M."/>
            <person name="Meinhardt L.W."/>
            <person name="Bailey B.A."/>
        </authorList>
    </citation>
    <scope>NUCLEOTIDE SEQUENCE [LARGE SCALE GENOMIC DNA]</scope>
    <source>
        <strain evidence="4">zdho120</strain>
    </source>
</reference>
<name>A0A225VKK9_9STRA</name>
<dbReference type="OrthoDB" id="128300at2759"/>
<keyword evidence="4" id="KW-1185">Reference proteome</keyword>
<comment type="caution">
    <text evidence="3">The sequence shown here is derived from an EMBL/GenBank/DDBJ whole genome shotgun (WGS) entry which is preliminary data.</text>
</comment>
<evidence type="ECO:0000256" key="1">
    <source>
        <dbReference type="SAM" id="MobiDB-lite"/>
    </source>
</evidence>
<accession>A0A225VKK9</accession>
<feature type="region of interest" description="Disordered" evidence="1">
    <location>
        <begin position="853"/>
        <end position="881"/>
    </location>
</feature>
<feature type="domain" description="DUF6570" evidence="2">
    <location>
        <begin position="98"/>
        <end position="223"/>
    </location>
</feature>
<dbReference type="AlphaFoldDB" id="A0A225VKK9"/>
<evidence type="ECO:0000259" key="2">
    <source>
        <dbReference type="Pfam" id="PF20209"/>
    </source>
</evidence>
<evidence type="ECO:0000313" key="4">
    <source>
        <dbReference type="Proteomes" id="UP000198211"/>
    </source>
</evidence>
<dbReference type="Proteomes" id="UP000198211">
    <property type="component" value="Unassembled WGS sequence"/>
</dbReference>
<dbReference type="Pfam" id="PF20209">
    <property type="entry name" value="DUF6570"/>
    <property type="match status" value="1"/>
</dbReference>
<protein>
    <recommendedName>
        <fullName evidence="2">DUF6570 domain-containing protein</fullName>
    </recommendedName>
</protein>
<organism evidence="3 4">
    <name type="scientific">Phytophthora megakarya</name>
    <dbReference type="NCBI Taxonomy" id="4795"/>
    <lineage>
        <taxon>Eukaryota</taxon>
        <taxon>Sar</taxon>
        <taxon>Stramenopiles</taxon>
        <taxon>Oomycota</taxon>
        <taxon>Peronosporomycetes</taxon>
        <taxon>Peronosporales</taxon>
        <taxon>Peronosporaceae</taxon>
        <taxon>Phytophthora</taxon>
    </lineage>
</organism>
<dbReference type="EMBL" id="NBNE01004378">
    <property type="protein sequence ID" value="OWZ05539.1"/>
    <property type="molecule type" value="Genomic_DNA"/>
</dbReference>
<sequence length="992" mass="110606">MQDSSATDIWACAACGRIIYENGNGSVVFRSISDLYDTLRVPDAEKAAMFDGIPEEFIRKYRQVLFDGEDIYYLIPELVKDRERIPLCVRCCDDARKNKFSVASGHDYGRIDQLPKLNDISTNCIAPVRCFGIELSLSRTHSTGHSICFPSDGPLQVASILPAVDSHCLARVTFIGPAEEWRVQQQKYRKLYDIPVNDIYKWLSVLCRLNNIFREENIEIDTSDQRCAELQGLGDAISDGVVCDSSHAIHVLDAEIEQLQEIEACACEPERDHASDIIVRNSAVLPSVVTTEGHQNVNSHGIIDAMLNIVDPESHVDHFTKVIPVKKGGAPLTEWENNNTIIAGAFPTLFLLGSLALPSGSMPPDYVDHFMNYYDGRFESSPTFTALLFNQQQRHATVRKAARIGMSHEKMMSKFGELASTDEFKCALRYAKAHPNNAQARLLNVELLRVLSLIDLSPELKESARVRLAVSNQFPALSAQVFERRFTIFTDTLMRCCQSKCSRISRNFLQRERGVYGRVAAFNAVIEPQLNGRLHAHVTVYGSGITPELLTRVACCAELIPDARQWIDNVCCCSIMNSTREWIEEWRETHGNKLPRMFEIPLPDALTDYEEFLTAAEKRALSTNTHTHSATCRKGRKGHYMCRLCRPAGVHEGLTSPLHVRLSSPGSVKQHATFSVTNIEDATAAIIDDNTGLQGRKLLPDHVDGAIIWEQHRPIGDIMFVETNLAMAALLASHTNSSLMNGKASADMVEEYQHAYMTKEKGGLKFATTAMLTALEDIEKYPSQADDCGTRVRHAKHLASRTVNSFTGGTEWSHSLMAYSLAGHCSFVSSDTFWYVYPHALAAYIREHSVNEIGSGSSEEEDDEEFVLSTSSEDTDSSENSDIAISDTELLELLDVDGTDDSYGICSEPVGENEANEWVEGALRDLIAGVNTDSEDTAQSSTPSGARMYKVNGEVIIVSPSESYRYRGVHFQDYSPLEFAMRCNSKFWNFER</sequence>
<gene>
    <name evidence="3" type="ORF">PHMEG_00022357</name>
</gene>